<protein>
    <recommendedName>
        <fullName evidence="2">Phosphate-specific transport system accessory protein PhoU</fullName>
    </recommendedName>
</protein>
<comment type="subcellular location">
    <subcellularLocation>
        <location evidence="2">Cytoplasm</location>
    </subcellularLocation>
</comment>
<evidence type="ECO:0000256" key="2">
    <source>
        <dbReference type="PIRNR" id="PIRNR003107"/>
    </source>
</evidence>
<dbReference type="EMBL" id="JAKRCV010000001">
    <property type="protein sequence ID" value="MCG7320428.1"/>
    <property type="molecule type" value="Genomic_DNA"/>
</dbReference>
<feature type="domain" description="PhoU" evidence="3">
    <location>
        <begin position="16"/>
        <end position="103"/>
    </location>
</feature>
<dbReference type="Proteomes" id="UP001521931">
    <property type="component" value="Unassembled WGS sequence"/>
</dbReference>
<comment type="subunit">
    <text evidence="2">Homodimer.</text>
</comment>
<dbReference type="Pfam" id="PF01895">
    <property type="entry name" value="PhoU"/>
    <property type="match status" value="2"/>
</dbReference>
<keyword evidence="2" id="KW-0813">Transport</keyword>
<comment type="similarity">
    <text evidence="2">Belongs to the PhoU family.</text>
</comment>
<keyword evidence="1 2" id="KW-0592">Phosphate transport</keyword>
<proteinExistence type="inferred from homology"/>
<accession>A0ABS9Q024</accession>
<dbReference type="PANTHER" id="PTHR42930:SF3">
    <property type="entry name" value="PHOSPHATE-SPECIFIC TRANSPORT SYSTEM ACCESSORY PROTEIN PHOU"/>
    <property type="match status" value="1"/>
</dbReference>
<gene>
    <name evidence="4" type="primary">phoU</name>
    <name evidence="4" type="ORF">MHL29_00750</name>
</gene>
<reference evidence="4 5" key="1">
    <citation type="submission" date="2022-02" db="EMBL/GenBank/DDBJ databases">
        <title>Uncovering new skin microbiome diversity through culturing and metagenomics.</title>
        <authorList>
            <person name="Conlan S."/>
            <person name="Deming C."/>
            <person name="Nisc Comparative Sequencing Program N."/>
            <person name="Segre J.A."/>
        </authorList>
    </citation>
    <scope>NUCLEOTIDE SEQUENCE [LARGE SCALE GENOMIC DNA]</scope>
    <source>
        <strain evidence="4 5">ACRQZ</strain>
    </source>
</reference>
<dbReference type="Gene3D" id="1.20.58.220">
    <property type="entry name" value="Phosphate transport system protein phou homolog 2, domain 2"/>
    <property type="match status" value="1"/>
</dbReference>
<dbReference type="InterPro" id="IPR038078">
    <property type="entry name" value="PhoU-like_sf"/>
</dbReference>
<comment type="function">
    <text evidence="2">Plays a role in the regulation of phosphate uptake.</text>
</comment>
<evidence type="ECO:0000313" key="5">
    <source>
        <dbReference type="Proteomes" id="UP001521931"/>
    </source>
</evidence>
<dbReference type="PANTHER" id="PTHR42930">
    <property type="entry name" value="PHOSPHATE-SPECIFIC TRANSPORT SYSTEM ACCESSORY PROTEIN PHOU"/>
    <property type="match status" value="1"/>
</dbReference>
<keyword evidence="5" id="KW-1185">Reference proteome</keyword>
<organism evidence="4 5">
    <name type="scientific">Arsenicicoccus bolidensis</name>
    <dbReference type="NCBI Taxonomy" id="229480"/>
    <lineage>
        <taxon>Bacteria</taxon>
        <taxon>Bacillati</taxon>
        <taxon>Actinomycetota</taxon>
        <taxon>Actinomycetes</taxon>
        <taxon>Micrococcales</taxon>
        <taxon>Intrasporangiaceae</taxon>
        <taxon>Arsenicicoccus</taxon>
    </lineage>
</organism>
<sequence length="228" mass="24878">MRDAFHEELDQISDKLVEMSRLTGSAMGRATIALLDADLELAESVIEADQAIDQMRRELDDTAVDLLARQQPVATDLRMVVTAMRMSADLERMGDLARHIAKVARLRYPESAIPATLRGTITEMGHAADKIVAQAGSIIAGKDVAAAVALETQDDEMDALHRQVFEHLLGGHWDAGIQAAVDVTLVGRYYERFADHAVSVSRRVVYLVTGEWAQDGVELPGIDAGDDD</sequence>
<evidence type="ECO:0000313" key="4">
    <source>
        <dbReference type="EMBL" id="MCG7320428.1"/>
    </source>
</evidence>
<dbReference type="NCBIfam" id="TIGR02135">
    <property type="entry name" value="phoU_full"/>
    <property type="match status" value="1"/>
</dbReference>
<evidence type="ECO:0000259" key="3">
    <source>
        <dbReference type="Pfam" id="PF01895"/>
    </source>
</evidence>
<keyword evidence="2" id="KW-0963">Cytoplasm</keyword>
<dbReference type="PIRSF" id="PIRSF003107">
    <property type="entry name" value="PhoU"/>
    <property type="match status" value="1"/>
</dbReference>
<feature type="domain" description="PhoU" evidence="3">
    <location>
        <begin position="121"/>
        <end position="204"/>
    </location>
</feature>
<evidence type="ECO:0000256" key="1">
    <source>
        <dbReference type="ARBA" id="ARBA00022592"/>
    </source>
</evidence>
<dbReference type="RefSeq" id="WP_019286966.1">
    <property type="nucleotide sequence ID" value="NZ_DAMCTM010000032.1"/>
</dbReference>
<comment type="caution">
    <text evidence="4">The sequence shown here is derived from an EMBL/GenBank/DDBJ whole genome shotgun (WGS) entry which is preliminary data.</text>
</comment>
<name>A0ABS9Q024_9MICO</name>
<dbReference type="SUPFAM" id="SSF109755">
    <property type="entry name" value="PhoU-like"/>
    <property type="match status" value="1"/>
</dbReference>
<dbReference type="InterPro" id="IPR028366">
    <property type="entry name" value="PhoU"/>
</dbReference>
<dbReference type="InterPro" id="IPR026022">
    <property type="entry name" value="PhoU_dom"/>
</dbReference>